<reference evidence="2" key="1">
    <citation type="submission" date="2023-05" db="EMBL/GenBank/DDBJ databases">
        <title>Colonisation of extended spectrum b-lactamase- and carbapenemase-producing bacteria on hospital surfaces from low- and middle-income countries.</title>
        <authorList>
            <person name="Nieto-Rosado M."/>
            <person name="Sands K."/>
            <person name="Iregbu K."/>
            <person name="Zahra R."/>
            <person name="Mazarati J.B."/>
            <person name="Mehtar S."/>
            <person name="Barnards-Group B."/>
            <person name="Walsh T.R."/>
        </authorList>
    </citation>
    <scope>NUCLEOTIDE SEQUENCE</scope>
    <source>
        <strain evidence="2">PP-E493</strain>
    </source>
</reference>
<accession>A0AAE4Q216</accession>
<proteinExistence type="predicted"/>
<dbReference type="PANTHER" id="PTHR34289:SF8">
    <property type="entry name" value="DUF819 DOMAIN-CONTAINING PROTEIN"/>
    <property type="match status" value="1"/>
</dbReference>
<feature type="transmembrane region" description="Helical" evidence="1">
    <location>
        <begin position="67"/>
        <end position="88"/>
    </location>
</feature>
<dbReference type="RefSeq" id="WP_037427841.1">
    <property type="nucleotide sequence ID" value="NZ_JASGOQ010000001.1"/>
</dbReference>
<name>A0AAE4Q216_9GAMM</name>
<keyword evidence="1" id="KW-0812">Transmembrane</keyword>
<dbReference type="InterPro" id="IPR008537">
    <property type="entry name" value="DUF819"/>
</dbReference>
<feature type="transmembrane region" description="Helical" evidence="1">
    <location>
        <begin position="232"/>
        <end position="253"/>
    </location>
</feature>
<dbReference type="Proteomes" id="UP001187859">
    <property type="component" value="Unassembled WGS sequence"/>
</dbReference>
<feature type="transmembrane region" description="Helical" evidence="1">
    <location>
        <begin position="383"/>
        <end position="404"/>
    </location>
</feature>
<protein>
    <submittedName>
        <fullName evidence="2">DUF819 family protein</fullName>
    </submittedName>
</protein>
<dbReference type="PANTHER" id="PTHR34289">
    <property type="entry name" value="PROTEIN, PUTATIVE (DUF819)-RELATED"/>
    <property type="match status" value="1"/>
</dbReference>
<feature type="transmembrane region" description="Helical" evidence="1">
    <location>
        <begin position="100"/>
        <end position="125"/>
    </location>
</feature>
<feature type="transmembrane region" description="Helical" evidence="1">
    <location>
        <begin position="297"/>
        <end position="317"/>
    </location>
</feature>
<dbReference type="AlphaFoldDB" id="A0AAE4Q216"/>
<feature type="transmembrane region" description="Helical" evidence="1">
    <location>
        <begin position="273"/>
        <end position="290"/>
    </location>
</feature>
<comment type="caution">
    <text evidence="2">The sequence shown here is derived from an EMBL/GenBank/DDBJ whole genome shotgun (WGS) entry which is preliminary data.</text>
</comment>
<organism evidence="2 3">
    <name type="scientific">Shewanella xiamenensis</name>
    <dbReference type="NCBI Taxonomy" id="332186"/>
    <lineage>
        <taxon>Bacteria</taxon>
        <taxon>Pseudomonadati</taxon>
        <taxon>Pseudomonadota</taxon>
        <taxon>Gammaproteobacteria</taxon>
        <taxon>Alteromonadales</taxon>
        <taxon>Shewanellaceae</taxon>
        <taxon>Shewanella</taxon>
    </lineage>
</organism>
<keyword evidence="1" id="KW-0472">Membrane</keyword>
<gene>
    <name evidence="2" type="ORF">QM089_14910</name>
</gene>
<evidence type="ECO:0000313" key="2">
    <source>
        <dbReference type="EMBL" id="MDV5391505.1"/>
    </source>
</evidence>
<dbReference type="PRINTS" id="PR00173">
    <property type="entry name" value="EDTRNSPORT"/>
</dbReference>
<dbReference type="EMBL" id="JASGOQ010000001">
    <property type="protein sequence ID" value="MDV5391505.1"/>
    <property type="molecule type" value="Genomic_DNA"/>
</dbReference>
<keyword evidence="1" id="KW-1133">Transmembrane helix</keyword>
<dbReference type="Pfam" id="PF05684">
    <property type="entry name" value="DUF819"/>
    <property type="match status" value="1"/>
</dbReference>
<feature type="transmembrane region" description="Helical" evidence="1">
    <location>
        <begin position="169"/>
        <end position="191"/>
    </location>
</feature>
<evidence type="ECO:0000313" key="3">
    <source>
        <dbReference type="Proteomes" id="UP001187859"/>
    </source>
</evidence>
<evidence type="ECO:0000256" key="1">
    <source>
        <dbReference type="SAM" id="Phobius"/>
    </source>
</evidence>
<feature type="transmembrane region" description="Helical" evidence="1">
    <location>
        <begin position="329"/>
        <end position="349"/>
    </location>
</feature>
<feature type="transmembrane region" description="Helical" evidence="1">
    <location>
        <begin position="6"/>
        <end position="26"/>
    </location>
</feature>
<feature type="transmembrane region" description="Helical" evidence="1">
    <location>
        <begin position="38"/>
        <end position="61"/>
    </location>
</feature>
<sequence length="415" mass="44390">MVSTALVTNDAVALGILATILGFVFYTSSSSHPFWQKFYRFIPALLLCYFLPSLLNTFGVIDGHTSQLYYVASRYLLPACLVLLILSVDLKAILGLGPKAVIMFLTGTVGIVIGGPIALLVVSFIEPSLIGVDSPDAVWRGMTTLAGSWIGGGANQAAMKEIYEVGGNIFSVMVTVDVIVANIWMAVLLFMASKAKEIDAKTGADTTAIETLKNKVEQYHAENARIPSLRDLMLIVAVGFGITGVAHIAADFLGPYFEANYPWTEDYSLTSKFFWLVVIVTTIGLAMSFSPMRHLEAAGASKVASAFLYILVATIGLHMDVSKVLDTPLYFLVGIIWMIVHASFMLLIAKLIKAPLFYMAVGSQANVGGAASAPVVAAAFHPALAPVGVLLAVFGYVLGTYMAWICGQILQLVAV</sequence>
<feature type="transmembrane region" description="Helical" evidence="1">
    <location>
        <begin position="356"/>
        <end position="377"/>
    </location>
</feature>